<evidence type="ECO:0000313" key="2">
    <source>
        <dbReference type="EnsemblPlants" id="KEH40974"/>
    </source>
</evidence>
<organism evidence="1 3">
    <name type="scientific">Medicago truncatula</name>
    <name type="common">Barrel medic</name>
    <name type="synonym">Medicago tribuloides</name>
    <dbReference type="NCBI Taxonomy" id="3880"/>
    <lineage>
        <taxon>Eukaryota</taxon>
        <taxon>Viridiplantae</taxon>
        <taxon>Streptophyta</taxon>
        <taxon>Embryophyta</taxon>
        <taxon>Tracheophyta</taxon>
        <taxon>Spermatophyta</taxon>
        <taxon>Magnoliopsida</taxon>
        <taxon>eudicotyledons</taxon>
        <taxon>Gunneridae</taxon>
        <taxon>Pentapetalae</taxon>
        <taxon>rosids</taxon>
        <taxon>fabids</taxon>
        <taxon>Fabales</taxon>
        <taxon>Fabaceae</taxon>
        <taxon>Papilionoideae</taxon>
        <taxon>50 kb inversion clade</taxon>
        <taxon>NPAAA clade</taxon>
        <taxon>Hologalegina</taxon>
        <taxon>IRL clade</taxon>
        <taxon>Trifolieae</taxon>
        <taxon>Medicago</taxon>
    </lineage>
</organism>
<reference evidence="1 3" key="2">
    <citation type="journal article" date="2014" name="BMC Genomics">
        <title>An improved genome release (version Mt4.0) for the model legume Medicago truncatula.</title>
        <authorList>
            <person name="Tang H."/>
            <person name="Krishnakumar V."/>
            <person name="Bidwell S."/>
            <person name="Rosen B."/>
            <person name="Chan A."/>
            <person name="Zhou S."/>
            <person name="Gentzbittel L."/>
            <person name="Childs K.L."/>
            <person name="Yandell M."/>
            <person name="Gundlach H."/>
            <person name="Mayer K.F."/>
            <person name="Schwartz D.C."/>
            <person name="Town C.D."/>
        </authorList>
    </citation>
    <scope>GENOME REANNOTATION</scope>
    <source>
        <strain evidence="1">A17</strain>
        <strain evidence="2 3">cv. Jemalong A17</strain>
    </source>
</reference>
<dbReference type="HOGENOM" id="CLU_2007260_0_0_1"/>
<gene>
    <name evidence="1" type="ordered locus">MTR_1g040280</name>
</gene>
<name>A0A072VG34_MEDTR</name>
<dbReference type="EnsemblPlants" id="KEH40974">
    <property type="protein sequence ID" value="KEH40974"/>
    <property type="gene ID" value="MTR_1g040280"/>
</dbReference>
<dbReference type="AlphaFoldDB" id="A0A072VG34"/>
<dbReference type="Proteomes" id="UP000002051">
    <property type="component" value="Unassembled WGS sequence"/>
</dbReference>
<reference evidence="2" key="3">
    <citation type="submission" date="2015-04" db="UniProtKB">
        <authorList>
            <consortium name="EnsemblPlants"/>
        </authorList>
    </citation>
    <scope>IDENTIFICATION</scope>
    <source>
        <strain evidence="2">cv. Jemalong A17</strain>
    </source>
</reference>
<reference evidence="1 3" key="1">
    <citation type="journal article" date="2011" name="Nature">
        <title>The Medicago genome provides insight into the evolution of rhizobial symbioses.</title>
        <authorList>
            <person name="Young N.D."/>
            <person name="Debelle F."/>
            <person name="Oldroyd G.E."/>
            <person name="Geurts R."/>
            <person name="Cannon S.B."/>
            <person name="Udvardi M.K."/>
            <person name="Benedito V.A."/>
            <person name="Mayer K.F."/>
            <person name="Gouzy J."/>
            <person name="Schoof H."/>
            <person name="Van de Peer Y."/>
            <person name="Proost S."/>
            <person name="Cook D.R."/>
            <person name="Meyers B.C."/>
            <person name="Spannagl M."/>
            <person name="Cheung F."/>
            <person name="De Mita S."/>
            <person name="Krishnakumar V."/>
            <person name="Gundlach H."/>
            <person name="Zhou S."/>
            <person name="Mudge J."/>
            <person name="Bharti A.K."/>
            <person name="Murray J.D."/>
            <person name="Naoumkina M.A."/>
            <person name="Rosen B."/>
            <person name="Silverstein K.A."/>
            <person name="Tang H."/>
            <person name="Rombauts S."/>
            <person name="Zhao P.X."/>
            <person name="Zhou P."/>
            <person name="Barbe V."/>
            <person name="Bardou P."/>
            <person name="Bechner M."/>
            <person name="Bellec A."/>
            <person name="Berger A."/>
            <person name="Berges H."/>
            <person name="Bidwell S."/>
            <person name="Bisseling T."/>
            <person name="Choisne N."/>
            <person name="Couloux A."/>
            <person name="Denny R."/>
            <person name="Deshpande S."/>
            <person name="Dai X."/>
            <person name="Doyle J.J."/>
            <person name="Dudez A.M."/>
            <person name="Farmer A.D."/>
            <person name="Fouteau S."/>
            <person name="Franken C."/>
            <person name="Gibelin C."/>
            <person name="Gish J."/>
            <person name="Goldstein S."/>
            <person name="Gonzalez A.J."/>
            <person name="Green P.J."/>
            <person name="Hallab A."/>
            <person name="Hartog M."/>
            <person name="Hua A."/>
            <person name="Humphray S.J."/>
            <person name="Jeong D.H."/>
            <person name="Jing Y."/>
            <person name="Jocker A."/>
            <person name="Kenton S.M."/>
            <person name="Kim D.J."/>
            <person name="Klee K."/>
            <person name="Lai H."/>
            <person name="Lang C."/>
            <person name="Lin S."/>
            <person name="Macmil S.L."/>
            <person name="Magdelenat G."/>
            <person name="Matthews L."/>
            <person name="McCorrison J."/>
            <person name="Monaghan E.L."/>
            <person name="Mun J.H."/>
            <person name="Najar F.Z."/>
            <person name="Nicholson C."/>
            <person name="Noirot C."/>
            <person name="O'Bleness M."/>
            <person name="Paule C.R."/>
            <person name="Poulain J."/>
            <person name="Prion F."/>
            <person name="Qin B."/>
            <person name="Qu C."/>
            <person name="Retzel E.F."/>
            <person name="Riddle C."/>
            <person name="Sallet E."/>
            <person name="Samain S."/>
            <person name="Samson N."/>
            <person name="Sanders I."/>
            <person name="Saurat O."/>
            <person name="Scarpelli C."/>
            <person name="Schiex T."/>
            <person name="Segurens B."/>
            <person name="Severin A.J."/>
            <person name="Sherrier D.J."/>
            <person name="Shi R."/>
            <person name="Sims S."/>
            <person name="Singer S.R."/>
            <person name="Sinharoy S."/>
            <person name="Sterck L."/>
            <person name="Viollet A."/>
            <person name="Wang B.B."/>
            <person name="Wang K."/>
            <person name="Wang M."/>
            <person name="Wang X."/>
            <person name="Warfsmann J."/>
            <person name="Weissenbach J."/>
            <person name="White D.D."/>
            <person name="White J.D."/>
            <person name="Wiley G.B."/>
            <person name="Wincker P."/>
            <person name="Xing Y."/>
            <person name="Yang L."/>
            <person name="Yao Z."/>
            <person name="Ying F."/>
            <person name="Zhai J."/>
            <person name="Zhou L."/>
            <person name="Zuber A."/>
            <person name="Denarie J."/>
            <person name="Dixon R.A."/>
            <person name="May G.D."/>
            <person name="Schwartz D.C."/>
            <person name="Rogers J."/>
            <person name="Quetier F."/>
            <person name="Town C.D."/>
            <person name="Roe B.A."/>
        </authorList>
    </citation>
    <scope>NUCLEOTIDE SEQUENCE [LARGE SCALE GENOMIC DNA]</scope>
    <source>
        <strain evidence="1">A17</strain>
        <strain evidence="2 3">cv. Jemalong A17</strain>
    </source>
</reference>
<evidence type="ECO:0000313" key="3">
    <source>
        <dbReference type="Proteomes" id="UP000002051"/>
    </source>
</evidence>
<accession>A0A072VG34</accession>
<proteinExistence type="predicted"/>
<sequence length="124" mass="14331">MLASISFWTSIFKEKIVLDVMVGSSLMEGTGEVSLIPYWQLVRHQRKRSDLDKVLLEQYGKQLRICHWDWVKLHPWSLLLRLLLMLAFGPLLELQLIFAKLPVKPPGCSVSLTRPEVLWISCSN</sequence>
<keyword evidence="3" id="KW-1185">Reference proteome</keyword>
<evidence type="ECO:0000313" key="1">
    <source>
        <dbReference type="EMBL" id="KEH40974.1"/>
    </source>
</evidence>
<protein>
    <submittedName>
        <fullName evidence="1 2">Uncharacterized protein</fullName>
    </submittedName>
</protein>
<dbReference type="EMBL" id="CM001217">
    <property type="protein sequence ID" value="KEH40974.1"/>
    <property type="molecule type" value="Genomic_DNA"/>
</dbReference>